<dbReference type="RefSeq" id="WP_119323966.1">
    <property type="nucleotide sequence ID" value="NZ_AP025739.1"/>
</dbReference>
<dbReference type="Pfam" id="PF07963">
    <property type="entry name" value="N_methyl"/>
    <property type="match status" value="1"/>
</dbReference>
<dbReference type="InterPro" id="IPR045584">
    <property type="entry name" value="Pilin-like"/>
</dbReference>
<protein>
    <submittedName>
        <fullName evidence="1">Uncharacterized protein</fullName>
    </submittedName>
</protein>
<dbReference type="InterPro" id="IPR012902">
    <property type="entry name" value="N_methyl_site"/>
</dbReference>
<sequence>MNTRRQGFTLIELLVVIAIIAILAAILFPVFAQAREKARAISCASNLRQLGIAYVQYNQDYDEYTPVISKQKLPGGIDGTGYVQTWYMLLQPYAKSIKLFVCPDRTQPSTANGCDDNFYNNDVCLGYGYNDGVVSDGGYGLIGAQIKDANNKALRPGRNIAQFDSPSNMVAFGDTYDNPGYSVALDNILAGTLPATTGTSSLRHNQRFNFCFVDGHVKTIAFQAGLFNGKFIGRPANQSDALKWCYSSTAVGDYSQISGGASGYPLNGDGETCAQVVSDIYATGTVTP</sequence>
<accession>A0A402D395</accession>
<gene>
    <name evidence="1" type="ORF">CCAX7_005550</name>
</gene>
<evidence type="ECO:0000313" key="1">
    <source>
        <dbReference type="EMBL" id="BDI28504.1"/>
    </source>
</evidence>
<dbReference type="NCBIfam" id="TIGR04294">
    <property type="entry name" value="pre_pil_HX9DG"/>
    <property type="match status" value="1"/>
</dbReference>
<dbReference type="PANTHER" id="PTHR30093">
    <property type="entry name" value="GENERAL SECRETION PATHWAY PROTEIN G"/>
    <property type="match status" value="1"/>
</dbReference>
<reference evidence="1 2" key="1">
    <citation type="journal article" date="2019" name="Int. J. Syst. Evol. Microbiol.">
        <title>Capsulimonas corticalis gen. nov., sp. nov., an aerobic capsulated bacterium, of a novel bacterial order, Capsulimonadales ord. nov., of the class Armatimonadia of the phylum Armatimonadetes.</title>
        <authorList>
            <person name="Li J."/>
            <person name="Kudo C."/>
            <person name="Tonouchi A."/>
        </authorList>
    </citation>
    <scope>NUCLEOTIDE SEQUENCE [LARGE SCALE GENOMIC DNA]</scope>
    <source>
        <strain evidence="1 2">AX-7</strain>
    </source>
</reference>
<dbReference type="OrthoDB" id="255848at2"/>
<dbReference type="SUPFAM" id="SSF54523">
    <property type="entry name" value="Pili subunits"/>
    <property type="match status" value="1"/>
</dbReference>
<dbReference type="AlphaFoldDB" id="A0A402D395"/>
<dbReference type="PROSITE" id="PS00409">
    <property type="entry name" value="PROKAR_NTER_METHYL"/>
    <property type="match status" value="1"/>
</dbReference>
<dbReference type="Pfam" id="PF07596">
    <property type="entry name" value="SBP_bac_10"/>
    <property type="match status" value="1"/>
</dbReference>
<name>A0A402D395_9BACT</name>
<evidence type="ECO:0000313" key="2">
    <source>
        <dbReference type="Proteomes" id="UP000287394"/>
    </source>
</evidence>
<organism evidence="1 2">
    <name type="scientific">Capsulimonas corticalis</name>
    <dbReference type="NCBI Taxonomy" id="2219043"/>
    <lineage>
        <taxon>Bacteria</taxon>
        <taxon>Bacillati</taxon>
        <taxon>Armatimonadota</taxon>
        <taxon>Armatimonadia</taxon>
        <taxon>Capsulimonadales</taxon>
        <taxon>Capsulimonadaceae</taxon>
        <taxon>Capsulimonas</taxon>
    </lineage>
</organism>
<keyword evidence="2" id="KW-1185">Reference proteome</keyword>
<dbReference type="Gene3D" id="3.30.700.10">
    <property type="entry name" value="Glycoprotein, Type 4 Pilin"/>
    <property type="match status" value="1"/>
</dbReference>
<dbReference type="KEGG" id="ccot:CCAX7_005550"/>
<dbReference type="EMBL" id="AP025739">
    <property type="protein sequence ID" value="BDI28504.1"/>
    <property type="molecule type" value="Genomic_DNA"/>
</dbReference>
<dbReference type="Proteomes" id="UP000287394">
    <property type="component" value="Chromosome"/>
</dbReference>
<dbReference type="InterPro" id="IPR011453">
    <property type="entry name" value="DUF1559"/>
</dbReference>
<proteinExistence type="predicted"/>
<dbReference type="NCBIfam" id="TIGR02532">
    <property type="entry name" value="IV_pilin_GFxxxE"/>
    <property type="match status" value="1"/>
</dbReference>
<dbReference type="InterPro" id="IPR027558">
    <property type="entry name" value="Pre_pil_HX9DG_C"/>
</dbReference>